<evidence type="ECO:0000256" key="2">
    <source>
        <dbReference type="PROSITE-ProRule" id="PRU10007"/>
    </source>
</evidence>
<dbReference type="InterPro" id="IPR016160">
    <property type="entry name" value="Ald_DH_CS_CYS"/>
</dbReference>
<dbReference type="AlphaFoldDB" id="A0A9Q0RTW9"/>
<organism evidence="5 6">
    <name type="scientific">Pseudolycoriella hygida</name>
    <dbReference type="NCBI Taxonomy" id="35572"/>
    <lineage>
        <taxon>Eukaryota</taxon>
        <taxon>Metazoa</taxon>
        <taxon>Ecdysozoa</taxon>
        <taxon>Arthropoda</taxon>
        <taxon>Hexapoda</taxon>
        <taxon>Insecta</taxon>
        <taxon>Pterygota</taxon>
        <taxon>Neoptera</taxon>
        <taxon>Endopterygota</taxon>
        <taxon>Diptera</taxon>
        <taxon>Nematocera</taxon>
        <taxon>Sciaroidea</taxon>
        <taxon>Sciaridae</taxon>
        <taxon>Pseudolycoriella</taxon>
    </lineage>
</organism>
<evidence type="ECO:0000256" key="3">
    <source>
        <dbReference type="RuleBase" id="RU003345"/>
    </source>
</evidence>
<dbReference type="Proteomes" id="UP001151699">
    <property type="component" value="Unassembled WGS sequence"/>
</dbReference>
<dbReference type="Gene3D" id="3.40.309.10">
    <property type="entry name" value="Aldehyde Dehydrogenase, Chain A, domain 2"/>
    <property type="match status" value="1"/>
</dbReference>
<dbReference type="PROSITE" id="PS00687">
    <property type="entry name" value="ALDEHYDE_DEHYDR_GLU"/>
    <property type="match status" value="1"/>
</dbReference>
<sequence length="363" mass="39262">MANPNQEIKYTKLFISNEFVDAISGKTFAVNNPANETKVADVCEADEADVDLAVRAAENAFARGSVWRNTDPSRRAALLNKLADLVDRDSDIIANLTVLENGKSFFMAKGENYRFSQIMRFYAGIVDKHYGKTIPVDGNFFSYTRKEPIGVVGAILPWNAPVIMLAFKWAPAIAAGCTIVTKPAEQTPLAALYIASLSKEAGFPAGVINVVNGFGLTVGAAIVSHLRVKKVAFTGSTDVGKIIMKNAADSNLKKVSLELGGKSPLVIFDDVDLDEAVPLAQDAIFVNHGQVCCAGSRTFVQEGIYDELVRRSVELAKKRKVGNPFAPDTVQGPQIDRESLNKILSYVEYGKQDGAKLEVGGNR</sequence>
<evidence type="ECO:0000256" key="1">
    <source>
        <dbReference type="ARBA" id="ARBA00023002"/>
    </source>
</evidence>
<dbReference type="SUPFAM" id="SSF53720">
    <property type="entry name" value="ALDH-like"/>
    <property type="match status" value="1"/>
</dbReference>
<protein>
    <submittedName>
        <fullName evidence="5">Aldehyde dehydrogenase X, mitochondrial</fullName>
    </submittedName>
</protein>
<dbReference type="GO" id="GO:0016620">
    <property type="term" value="F:oxidoreductase activity, acting on the aldehyde or oxo group of donors, NAD or NADP as acceptor"/>
    <property type="evidence" value="ECO:0007669"/>
    <property type="project" value="InterPro"/>
</dbReference>
<dbReference type="PROSITE" id="PS00070">
    <property type="entry name" value="ALDEHYDE_DEHYDR_CYS"/>
    <property type="match status" value="1"/>
</dbReference>
<evidence type="ECO:0000259" key="4">
    <source>
        <dbReference type="Pfam" id="PF00171"/>
    </source>
</evidence>
<gene>
    <name evidence="5" type="primary">Aldh1b1_0</name>
    <name evidence="5" type="ORF">Bhyg_16739</name>
</gene>
<feature type="active site" evidence="2">
    <location>
        <position position="258"/>
    </location>
</feature>
<proteinExistence type="inferred from homology"/>
<feature type="non-terminal residue" evidence="5">
    <location>
        <position position="363"/>
    </location>
</feature>
<dbReference type="InterPro" id="IPR029510">
    <property type="entry name" value="Ald_DH_CS_GLU"/>
</dbReference>
<feature type="domain" description="Aldehyde dehydrogenase" evidence="4">
    <location>
        <begin position="20"/>
        <end position="362"/>
    </location>
</feature>
<dbReference type="InterPro" id="IPR016163">
    <property type="entry name" value="Ald_DH_C"/>
</dbReference>
<dbReference type="InterPro" id="IPR015590">
    <property type="entry name" value="Aldehyde_DH_dom"/>
</dbReference>
<dbReference type="PANTHER" id="PTHR11699">
    <property type="entry name" value="ALDEHYDE DEHYDROGENASE-RELATED"/>
    <property type="match status" value="1"/>
</dbReference>
<accession>A0A9Q0RTW9</accession>
<dbReference type="FunFam" id="3.40.605.10:FF:000050">
    <property type="entry name" value="Aldehyde dehydrogenase, mitochondrial"/>
    <property type="match status" value="1"/>
</dbReference>
<comment type="caution">
    <text evidence="5">The sequence shown here is derived from an EMBL/GenBank/DDBJ whole genome shotgun (WGS) entry which is preliminary data.</text>
</comment>
<keyword evidence="6" id="KW-1185">Reference proteome</keyword>
<dbReference type="InterPro" id="IPR016161">
    <property type="entry name" value="Ald_DH/histidinol_DH"/>
</dbReference>
<dbReference type="EMBL" id="WJQU01001840">
    <property type="protein sequence ID" value="KAJ6633620.1"/>
    <property type="molecule type" value="Genomic_DNA"/>
</dbReference>
<dbReference type="OrthoDB" id="310895at2759"/>
<reference evidence="5" key="1">
    <citation type="submission" date="2022-07" db="EMBL/GenBank/DDBJ databases">
        <authorList>
            <person name="Trinca V."/>
            <person name="Uliana J.V.C."/>
            <person name="Torres T.T."/>
            <person name="Ward R.J."/>
            <person name="Monesi N."/>
        </authorList>
    </citation>
    <scope>NUCLEOTIDE SEQUENCE</scope>
    <source>
        <strain evidence="5">HSMRA1968</strain>
        <tissue evidence="5">Whole embryos</tissue>
    </source>
</reference>
<dbReference type="Pfam" id="PF00171">
    <property type="entry name" value="Aldedh"/>
    <property type="match status" value="1"/>
</dbReference>
<evidence type="ECO:0000313" key="6">
    <source>
        <dbReference type="Proteomes" id="UP001151699"/>
    </source>
</evidence>
<evidence type="ECO:0000313" key="5">
    <source>
        <dbReference type="EMBL" id="KAJ6633620.1"/>
    </source>
</evidence>
<dbReference type="InterPro" id="IPR016162">
    <property type="entry name" value="Ald_DH_N"/>
</dbReference>
<keyword evidence="1 3" id="KW-0560">Oxidoreductase</keyword>
<dbReference type="Gene3D" id="3.40.605.10">
    <property type="entry name" value="Aldehyde Dehydrogenase, Chain A, domain 1"/>
    <property type="match status" value="1"/>
</dbReference>
<name>A0A9Q0RTW9_9DIPT</name>
<comment type="similarity">
    <text evidence="3">Belongs to the aldehyde dehydrogenase family.</text>
</comment>